<dbReference type="GO" id="GO:0008610">
    <property type="term" value="P:lipid biosynthetic process"/>
    <property type="evidence" value="ECO:0007669"/>
    <property type="project" value="UniProtKB-ARBA"/>
</dbReference>
<dbReference type="Pfam" id="PF00550">
    <property type="entry name" value="PP-binding"/>
    <property type="match status" value="2"/>
</dbReference>
<dbReference type="Gene3D" id="3.30.300.30">
    <property type="match status" value="2"/>
</dbReference>
<keyword evidence="7" id="KW-0045">Antibiotic biosynthesis</keyword>
<dbReference type="CDD" id="cd12117">
    <property type="entry name" value="A_NRPS_Srf_like"/>
    <property type="match status" value="1"/>
</dbReference>
<dbReference type="GO" id="GO:0005737">
    <property type="term" value="C:cytoplasm"/>
    <property type="evidence" value="ECO:0007669"/>
    <property type="project" value="TreeGrafter"/>
</dbReference>
<dbReference type="PANTHER" id="PTHR45527">
    <property type="entry name" value="NONRIBOSOMAL PEPTIDE SYNTHETASE"/>
    <property type="match status" value="1"/>
</dbReference>
<keyword evidence="5" id="KW-0436">Ligase</keyword>
<dbReference type="NCBIfam" id="TIGR01733">
    <property type="entry name" value="AA-adenyl-dom"/>
    <property type="match status" value="2"/>
</dbReference>
<dbReference type="Pfam" id="PF00501">
    <property type="entry name" value="AMP-binding"/>
    <property type="match status" value="2"/>
</dbReference>
<dbReference type="GO" id="GO:0044550">
    <property type="term" value="P:secondary metabolite biosynthetic process"/>
    <property type="evidence" value="ECO:0007669"/>
    <property type="project" value="TreeGrafter"/>
</dbReference>
<evidence type="ECO:0000313" key="10">
    <source>
        <dbReference type="EMBL" id="NOJ69773.1"/>
    </source>
</evidence>
<evidence type="ECO:0000256" key="4">
    <source>
        <dbReference type="ARBA" id="ARBA00022553"/>
    </source>
</evidence>
<comment type="caution">
    <text evidence="10">The sequence shown here is derived from an EMBL/GenBank/DDBJ whole genome shotgun (WGS) entry which is preliminary data.</text>
</comment>
<dbReference type="CDD" id="cd19534">
    <property type="entry name" value="E_NRPS"/>
    <property type="match status" value="1"/>
</dbReference>
<dbReference type="PROSITE" id="PS00455">
    <property type="entry name" value="AMP_BINDING"/>
    <property type="match status" value="2"/>
</dbReference>
<dbReference type="InterPro" id="IPR000873">
    <property type="entry name" value="AMP-dep_synth/lig_dom"/>
</dbReference>
<comment type="cofactor">
    <cofactor evidence="1">
        <name>pantetheine 4'-phosphate</name>
        <dbReference type="ChEBI" id="CHEBI:47942"/>
    </cofactor>
</comment>
<feature type="domain" description="Carrier" evidence="9">
    <location>
        <begin position="743"/>
        <end position="817"/>
    </location>
</feature>
<dbReference type="InterPro" id="IPR042099">
    <property type="entry name" value="ANL_N_sf"/>
</dbReference>
<evidence type="ECO:0000256" key="5">
    <source>
        <dbReference type="ARBA" id="ARBA00022598"/>
    </source>
</evidence>
<dbReference type="InterPro" id="IPR001242">
    <property type="entry name" value="Condensation_dom"/>
</dbReference>
<dbReference type="PROSITE" id="PS00012">
    <property type="entry name" value="PHOSPHOPANTETHEINE"/>
    <property type="match status" value="2"/>
</dbReference>
<sequence>MIHNIRFRKKTVRSATEFVHGHQLCMSSFLLSIWSVLLSSYAEQYEISVLFSTSSQDDEDTCCNPHPLDISIQKDDNLFCLVNKVKLQLDECFGRTRSEERETARKVSGKWTHTELQDSISVGIIESNGGYLQPYINIKVHSRAEQQGITFCYRYTRDELECMIRYDGRRYGKAQINRLGGHFQALLSNALNAPKKPVLFHPILTLKEWKQFVRWNDTDRDYSSHSTVFQLVEEQTSETPEAVALEFGTQKLTYCELNCRANRIGSFILDVYRKKHNAPLPLGTLVAIVMDRSADVIPAMLGVMKTGGAYLPIDPQYPEERIRFILKDAQINFIMTNNKSIEKLKPIIAQLGIDEQLLICVEDGFTSPYSHSDNLNIRVKPSDLAYVIYTSGSTGKPKGVLIEHAGLVALIPYLVEKFGISPQTRVMQFASISFDASVYEWIGTLTVGGTLVVLSEDDLPPYADVSDVLEEKNIHVAMLPPSVLRTMGERELPVLRTIVSGGEVCTPDLVKAWGRRRLFLNAYGPTEVTVMCSAAPCSPGREITIGKPVYNKRLYVLNPFGNPVPIGVPGELWVGGIGLARGYLNREELTKKCFVNKEILIGGEFPLHTERLYRTGDIVKWTPKGDLVFLGRCDNQVKIRGFRIELGEIEHQLRQYPGIGHCIVQAWQDEHSPKLAAYFTSDMAIEDASLMQHLASKLPSYMVPSYFCRLKAFPLNANGKVDRASLPHPSTVWNDSIEASVDESEDEMEAKLLRIWRYLLKRDNVGVNDHFYSVGGDSILAIQTVSMARDEGILITPRKVADHPTVKDLSTVALWANAKEKNKSVSDDTLDEDFGLSPIQCWFFEQQFEEPHYFNQSQMVLLNHCDCNQLTSAINKLVHLHPELTLAVEQNGDVYKQRYRKDADVKISTYTIQQAERSEHEISVICAKWHGQLNYETGVMMRVGVIEGHPDGKIRLFITIHHLVIDGVSWRILLDELYHLYRGGELPPVPASFNKWQAMLMDYAANKGTVDHVSHWIEVKKRSAGFSLPVDHCKDSLINVESGVLLSTLSFIDTERLLKQCAHAYRTQINDLLLAAWSLTLSAWSGQDMVSFQLEGHGREQCVSDMDLTRTIGWFTSLFPVCIHVAPDDALGETIKSVKEQLRSIPHHGISYGILRYCHPDQAIRASLTFPEPQALFNYLGQFGHAESEEESEWLYFTQDTAQDYSSPRNRGTSLLELNCSIVHGELHLFMKYSKRHYEESTIVQVMEIFKSQLLSIINHCVYKEWGEFTPSDFPLVSLQQHALDNIASTYHPQCGLDKILPLSPLQEGLLFHYLENPASDQYHVQMVWNYEGRLNTTYYKEAWQRIITENDCLRTCFVWESIDKPVQCVVQKMEIDWTLLEIDSQSPVQQKECVERQIALDRARRFDLSRPSHRLMLIRRSSEEWTVVWSYHHLLLDGWSLPLLLNRIHEIYSCRLEFMKPQRNSLLSFEGYMRWLMEKERTEAESFWKAYLEEVTEPTLLPMDISGSRFEAHRAIRRQQIEILHLDSTFTGRVANFVKTMKISLNTLVQFAWGKVLQVYHDADTTVFGMVVSGRGSDLAKADRITGLLINTLPLVMRWNTDQTIADYVQELHRTILKLNDYCYVGINELQEWSPIQGNALFHSIVAFENYLNDYRQPANGLIMSAIEEREKTNYPLTITIANVGEQIEVKFMYDVERLDEDAIRRLAGNLRNVMDIAVQYPDRLIGDVNLLSEEEYVRIVYEWNRTFTEYPNESSVPELFSEQVMIRHSQPAVITHDSILSYGSLDRLSWYVASLLEEQKPTRGKFIGVCFPRSLEFIVSILGVLKAGCAYVPIDPDSPGERMNDIIQDAELETIITSRSDAANILKISRGTRLHLIYLDDCDAIPTVRYPEKEAVASAASDLAYLMYTSGSTGKPKGVMIDHRSIVRLVKNVDYFPFSPDMNLLYTGSPVFDASTFEIWGTLLNGGRLHVVSKDDLLNIRLVETRMESWSINTLWLTSALCNQWIEESISMFSGLSWLLVGGEILSPKAINRIRQACPAITILNMYGPTENTTFSTSYTIERHFERDIPIGKPISNSTCYILDKRGRVQPVGAIGEIYVGGDGVSRGYWKNDQLTRNAFFTNPYASAEDRKRERNMVLYRTGDRARWLADGNIEYIGRIDEQLKLHGNRIELGEIQHRLSSHSRVKECLVVVREIQGERRLIAYYTSETEEQEEHLRAFMAEVLPSYMLPYRFARLDSFPLTLNGKIDRKRLPLPEVRRVANVGDSYCNTEIEHKLELIWRSVLKLDHIGKNEDFHALGGHSLHALRIASILQKSGYPVTVNQIFREQTIERLAQFLNGMIPDTAAIEVQEQAQNSLWVEYPDNGFPLSAVQRRFIKRDLQNRNMFNVPYLALLKRQTSKQAVSRAIRILADRHAALRLPFAKLDNGEWYQYEQGIETDQIFTYVDLRETPEVHDIFISDYSSNLQYGFDIENGPLWKVVLFDHYDGSRQVLLLLFHHLIFDGMSMNIFLDDLRNLLLLDVVVEEEASQEHGSSYRDWCQALTQYVANGLPLAATEYWSNVTTGGKSLQVDKETEERPVHRQMATKAYDLLEGSERVSRLKAIAGHWKTTPLCVLLTALSRACFDLKGQSDLLLHLMSYQRESFLPNISIFRTIGFFAGAYPVRIRLQNQELRGDIELDLKQVKQTLSDIPREGMDYFAMRYVLPDLHNGVGPLIDGSHMLFHYQSEETAWQADNLYEPLSIPFGNTNASNNPSAYWLNMTACIKKDKLCLTCYYSSLHYDEQTIDRLAHLFSYHLRDCMQL</sequence>
<keyword evidence="4" id="KW-0597">Phosphoprotein</keyword>
<dbReference type="Gene3D" id="3.40.50.12780">
    <property type="entry name" value="N-terminal domain of ligase-like"/>
    <property type="match status" value="1"/>
</dbReference>
<evidence type="ECO:0000256" key="8">
    <source>
        <dbReference type="ARBA" id="ARBA00023268"/>
    </source>
</evidence>
<evidence type="ECO:0000256" key="2">
    <source>
        <dbReference type="ARBA" id="ARBA00006432"/>
    </source>
</evidence>
<dbReference type="GO" id="GO:0016874">
    <property type="term" value="F:ligase activity"/>
    <property type="evidence" value="ECO:0007669"/>
    <property type="project" value="UniProtKB-KW"/>
</dbReference>
<dbReference type="Pfam" id="PF13193">
    <property type="entry name" value="AMP-binding_C"/>
    <property type="match status" value="1"/>
</dbReference>
<dbReference type="PROSITE" id="PS50075">
    <property type="entry name" value="CARRIER"/>
    <property type="match status" value="2"/>
</dbReference>
<dbReference type="SUPFAM" id="SSF56801">
    <property type="entry name" value="Acetyl-CoA synthetase-like"/>
    <property type="match status" value="2"/>
</dbReference>
<dbReference type="NCBIfam" id="TIGR01720">
    <property type="entry name" value="NRPS-para261"/>
    <property type="match status" value="1"/>
</dbReference>
<name>A0AAP7DGT7_PAEAL</name>
<organism evidence="10 11">
    <name type="scientific">Paenibacillus alvei</name>
    <name type="common">Bacillus alvei</name>
    <dbReference type="NCBI Taxonomy" id="44250"/>
    <lineage>
        <taxon>Bacteria</taxon>
        <taxon>Bacillati</taxon>
        <taxon>Bacillota</taxon>
        <taxon>Bacilli</taxon>
        <taxon>Bacillales</taxon>
        <taxon>Paenibacillaceae</taxon>
        <taxon>Paenibacillus</taxon>
    </lineage>
</organism>
<dbReference type="Gene3D" id="3.30.559.10">
    <property type="entry name" value="Chloramphenicol acetyltransferase-like domain"/>
    <property type="match status" value="3"/>
</dbReference>
<dbReference type="Gene3D" id="1.10.1200.10">
    <property type="entry name" value="ACP-like"/>
    <property type="match status" value="2"/>
</dbReference>
<dbReference type="GO" id="GO:0031177">
    <property type="term" value="F:phosphopantetheine binding"/>
    <property type="evidence" value="ECO:0007669"/>
    <property type="project" value="TreeGrafter"/>
</dbReference>
<keyword evidence="6" id="KW-0677">Repeat</keyword>
<dbReference type="PANTHER" id="PTHR45527:SF1">
    <property type="entry name" value="FATTY ACID SYNTHASE"/>
    <property type="match status" value="1"/>
</dbReference>
<dbReference type="Gene3D" id="3.30.559.30">
    <property type="entry name" value="Nonribosomal peptide synthetase, condensation domain"/>
    <property type="match status" value="4"/>
</dbReference>
<dbReference type="InterPro" id="IPR036736">
    <property type="entry name" value="ACP-like_sf"/>
</dbReference>
<dbReference type="InterPro" id="IPR006162">
    <property type="entry name" value="Ppantetheine_attach_site"/>
</dbReference>
<evidence type="ECO:0000256" key="6">
    <source>
        <dbReference type="ARBA" id="ARBA00022737"/>
    </source>
</evidence>
<dbReference type="FunFam" id="3.30.300.30:FF:000015">
    <property type="entry name" value="Nonribosomal peptide synthase SidD"/>
    <property type="match status" value="1"/>
</dbReference>
<dbReference type="GO" id="GO:0017000">
    <property type="term" value="P:antibiotic biosynthetic process"/>
    <property type="evidence" value="ECO:0007669"/>
    <property type="project" value="UniProtKB-KW"/>
</dbReference>
<evidence type="ECO:0000256" key="7">
    <source>
        <dbReference type="ARBA" id="ARBA00023194"/>
    </source>
</evidence>
<accession>A0AAP7DGT7</accession>
<dbReference type="InterPro" id="IPR010071">
    <property type="entry name" value="AA_adenyl_dom"/>
</dbReference>
<feature type="domain" description="Carrier" evidence="9">
    <location>
        <begin position="2270"/>
        <end position="2344"/>
    </location>
</feature>
<gene>
    <name evidence="10" type="ORF">HMI46_04300</name>
</gene>
<dbReference type="EMBL" id="JABFOR010000003">
    <property type="protein sequence ID" value="NOJ69773.1"/>
    <property type="molecule type" value="Genomic_DNA"/>
</dbReference>
<dbReference type="InterPro" id="IPR020845">
    <property type="entry name" value="AMP-binding_CS"/>
</dbReference>
<dbReference type="Pfam" id="PF00668">
    <property type="entry name" value="Condensation"/>
    <property type="match status" value="3"/>
</dbReference>
<dbReference type="GO" id="GO:0043041">
    <property type="term" value="P:amino acid activation for nonribosomal peptide biosynthetic process"/>
    <property type="evidence" value="ECO:0007669"/>
    <property type="project" value="TreeGrafter"/>
</dbReference>
<dbReference type="FunFam" id="3.40.50.980:FF:000001">
    <property type="entry name" value="Non-ribosomal peptide synthetase"/>
    <property type="match status" value="1"/>
</dbReference>
<evidence type="ECO:0000256" key="1">
    <source>
        <dbReference type="ARBA" id="ARBA00001957"/>
    </source>
</evidence>
<dbReference type="NCBIfam" id="NF003417">
    <property type="entry name" value="PRK04813.1"/>
    <property type="match status" value="2"/>
</dbReference>
<dbReference type="Proteomes" id="UP000552038">
    <property type="component" value="Unassembled WGS sequence"/>
</dbReference>
<dbReference type="InterPro" id="IPR025110">
    <property type="entry name" value="AMP-bd_C"/>
</dbReference>
<proteinExistence type="inferred from homology"/>
<dbReference type="Gene3D" id="2.30.38.10">
    <property type="entry name" value="Luciferase, Domain 3"/>
    <property type="match status" value="1"/>
</dbReference>
<dbReference type="InterPro" id="IPR009081">
    <property type="entry name" value="PP-bd_ACP"/>
</dbReference>
<dbReference type="Gene3D" id="3.40.50.980">
    <property type="match status" value="2"/>
</dbReference>
<reference evidence="10 11" key="1">
    <citation type="submission" date="2020-05" db="EMBL/GenBank/DDBJ databases">
        <title>Whole genome sequencing and identification of novel metabolites from Paenibacillus alvei strain JR949.</title>
        <authorList>
            <person name="Rajendhran J."/>
            <person name="Sree Pranav P."/>
            <person name="Mahalakshmi B."/>
            <person name="Karthikeyan R."/>
        </authorList>
    </citation>
    <scope>NUCLEOTIDE SEQUENCE [LARGE SCALE GENOMIC DNA]</scope>
    <source>
        <strain evidence="10 11">JR949</strain>
    </source>
</reference>
<dbReference type="InterPro" id="IPR045851">
    <property type="entry name" value="AMP-bd_C_sf"/>
</dbReference>
<evidence type="ECO:0000256" key="3">
    <source>
        <dbReference type="ARBA" id="ARBA00022450"/>
    </source>
</evidence>
<keyword evidence="3" id="KW-0596">Phosphopantetheine</keyword>
<keyword evidence="8" id="KW-0511">Multifunctional enzyme</keyword>
<evidence type="ECO:0000313" key="11">
    <source>
        <dbReference type="Proteomes" id="UP000552038"/>
    </source>
</evidence>
<dbReference type="SUPFAM" id="SSF52777">
    <property type="entry name" value="CoA-dependent acyltransferases"/>
    <property type="match status" value="7"/>
</dbReference>
<dbReference type="InterPro" id="IPR010060">
    <property type="entry name" value="NRPS_synth"/>
</dbReference>
<comment type="similarity">
    <text evidence="2">Belongs to the ATP-dependent AMP-binding enzyme family.</text>
</comment>
<protein>
    <submittedName>
        <fullName evidence="10">Amino acid adenylation domain-containing protein</fullName>
    </submittedName>
</protein>
<dbReference type="SUPFAM" id="SSF47336">
    <property type="entry name" value="ACP-like"/>
    <property type="match status" value="2"/>
</dbReference>
<dbReference type="CDD" id="cd05930">
    <property type="entry name" value="A_NRPS"/>
    <property type="match status" value="1"/>
</dbReference>
<evidence type="ECO:0000259" key="9">
    <source>
        <dbReference type="PROSITE" id="PS50075"/>
    </source>
</evidence>
<dbReference type="InterPro" id="IPR023213">
    <property type="entry name" value="CAT-like_dom_sf"/>
</dbReference>